<dbReference type="AlphaFoldDB" id="A0A0A9HH88"/>
<organism evidence="1">
    <name type="scientific">Arundo donax</name>
    <name type="common">Giant reed</name>
    <name type="synonym">Donax arundinaceus</name>
    <dbReference type="NCBI Taxonomy" id="35708"/>
    <lineage>
        <taxon>Eukaryota</taxon>
        <taxon>Viridiplantae</taxon>
        <taxon>Streptophyta</taxon>
        <taxon>Embryophyta</taxon>
        <taxon>Tracheophyta</taxon>
        <taxon>Spermatophyta</taxon>
        <taxon>Magnoliopsida</taxon>
        <taxon>Liliopsida</taxon>
        <taxon>Poales</taxon>
        <taxon>Poaceae</taxon>
        <taxon>PACMAD clade</taxon>
        <taxon>Arundinoideae</taxon>
        <taxon>Arundineae</taxon>
        <taxon>Arundo</taxon>
    </lineage>
</organism>
<dbReference type="EMBL" id="GBRH01165613">
    <property type="protein sequence ID" value="JAE32283.1"/>
    <property type="molecule type" value="Transcribed_RNA"/>
</dbReference>
<accession>A0A0A9HH88</accession>
<evidence type="ECO:0000313" key="1">
    <source>
        <dbReference type="EMBL" id="JAE32283.1"/>
    </source>
</evidence>
<proteinExistence type="predicted"/>
<protein>
    <submittedName>
        <fullName evidence="1">Uncharacterized protein</fullName>
    </submittedName>
</protein>
<sequence>MDRVDPDTMIYYLDDLDHKKSLVHWISTARVRFYNCGIIEALTIADRIRKNDGTETYGFVREIIKIICSGESAVHK</sequence>
<reference evidence="1" key="2">
    <citation type="journal article" date="2015" name="Data Brief">
        <title>Shoot transcriptome of the giant reed, Arundo donax.</title>
        <authorList>
            <person name="Barrero R.A."/>
            <person name="Guerrero F.D."/>
            <person name="Moolhuijzen P."/>
            <person name="Goolsby J.A."/>
            <person name="Tidwell J."/>
            <person name="Bellgard S.E."/>
            <person name="Bellgard M.I."/>
        </authorList>
    </citation>
    <scope>NUCLEOTIDE SEQUENCE</scope>
    <source>
        <tissue evidence="1">Shoot tissue taken approximately 20 cm above the soil surface</tissue>
    </source>
</reference>
<name>A0A0A9HH88_ARUDO</name>
<reference evidence="1" key="1">
    <citation type="submission" date="2014-09" db="EMBL/GenBank/DDBJ databases">
        <authorList>
            <person name="Magalhaes I.L.F."/>
            <person name="Oliveira U."/>
            <person name="Santos F.R."/>
            <person name="Vidigal T.H.D.A."/>
            <person name="Brescovit A.D."/>
            <person name="Santos A.J."/>
        </authorList>
    </citation>
    <scope>NUCLEOTIDE SEQUENCE</scope>
    <source>
        <tissue evidence="1">Shoot tissue taken approximately 20 cm above the soil surface</tissue>
    </source>
</reference>